<keyword evidence="2" id="KW-1185">Reference proteome</keyword>
<protein>
    <submittedName>
        <fullName evidence="1">Uncharacterized protein</fullName>
    </submittedName>
</protein>
<dbReference type="AlphaFoldDB" id="A0A3S5CI52"/>
<gene>
    <name evidence="1" type="ORF">PXEA_LOCUS16774</name>
</gene>
<evidence type="ECO:0000313" key="2">
    <source>
        <dbReference type="Proteomes" id="UP000784294"/>
    </source>
</evidence>
<organism evidence="1 2">
    <name type="scientific">Protopolystoma xenopodis</name>
    <dbReference type="NCBI Taxonomy" id="117903"/>
    <lineage>
        <taxon>Eukaryota</taxon>
        <taxon>Metazoa</taxon>
        <taxon>Spiralia</taxon>
        <taxon>Lophotrochozoa</taxon>
        <taxon>Platyhelminthes</taxon>
        <taxon>Monogenea</taxon>
        <taxon>Polyopisthocotylea</taxon>
        <taxon>Polystomatidea</taxon>
        <taxon>Polystomatidae</taxon>
        <taxon>Protopolystoma</taxon>
    </lineage>
</organism>
<accession>A0A3S5CI52</accession>
<dbReference type="Proteomes" id="UP000784294">
    <property type="component" value="Unassembled WGS sequence"/>
</dbReference>
<dbReference type="EMBL" id="CAAALY010061372">
    <property type="protein sequence ID" value="VEL23334.1"/>
    <property type="molecule type" value="Genomic_DNA"/>
</dbReference>
<evidence type="ECO:0000313" key="1">
    <source>
        <dbReference type="EMBL" id="VEL23334.1"/>
    </source>
</evidence>
<comment type="caution">
    <text evidence="1">The sequence shown here is derived from an EMBL/GenBank/DDBJ whole genome shotgun (WGS) entry which is preliminary data.</text>
</comment>
<name>A0A3S5CI52_9PLAT</name>
<reference evidence="1" key="1">
    <citation type="submission" date="2018-11" db="EMBL/GenBank/DDBJ databases">
        <authorList>
            <consortium name="Pathogen Informatics"/>
        </authorList>
    </citation>
    <scope>NUCLEOTIDE SEQUENCE</scope>
</reference>
<proteinExistence type="predicted"/>
<sequence>MIEESSRLIRRAFSSRRRRRRCEKANGPDLLRVPKIYPLRATRSNPLEQSLDTIPSDLLSEACSFSCSSNISSDKAG</sequence>